<proteinExistence type="predicted"/>
<dbReference type="Proteomes" id="UP000013827">
    <property type="component" value="Unassembled WGS sequence"/>
</dbReference>
<dbReference type="PANTHER" id="PTHR22950">
    <property type="entry name" value="AMINO ACID TRANSPORTER"/>
    <property type="match status" value="1"/>
</dbReference>
<dbReference type="AlphaFoldDB" id="A0A0D3KV26"/>
<dbReference type="GO" id="GO:0005774">
    <property type="term" value="C:vacuolar membrane"/>
    <property type="evidence" value="ECO:0007669"/>
    <property type="project" value="TreeGrafter"/>
</dbReference>
<keyword evidence="8" id="KW-1185">Reference proteome</keyword>
<feature type="transmembrane region" description="Helical" evidence="5">
    <location>
        <begin position="431"/>
        <end position="452"/>
    </location>
</feature>
<feature type="transmembrane region" description="Helical" evidence="5">
    <location>
        <begin position="301"/>
        <end position="320"/>
    </location>
</feature>
<feature type="transmembrane region" description="Helical" evidence="5">
    <location>
        <begin position="227"/>
        <end position="256"/>
    </location>
</feature>
<keyword evidence="4 5" id="KW-0472">Membrane</keyword>
<dbReference type="InterPro" id="IPR013057">
    <property type="entry name" value="AA_transpt_TM"/>
</dbReference>
<dbReference type="HOGENOM" id="CLU_544492_0_0_1"/>
<evidence type="ECO:0000313" key="8">
    <source>
        <dbReference type="Proteomes" id="UP000013827"/>
    </source>
</evidence>
<evidence type="ECO:0000256" key="5">
    <source>
        <dbReference type="SAM" id="Phobius"/>
    </source>
</evidence>
<name>A0A0D3KV26_EMIH1</name>
<feature type="transmembrane region" description="Helical" evidence="5">
    <location>
        <begin position="268"/>
        <end position="289"/>
    </location>
</feature>
<dbReference type="PaxDb" id="2903-EOD39611"/>
<evidence type="ECO:0000256" key="3">
    <source>
        <dbReference type="ARBA" id="ARBA00022989"/>
    </source>
</evidence>
<reference evidence="7" key="2">
    <citation type="submission" date="2024-10" db="UniProtKB">
        <authorList>
            <consortium name="EnsemblProtists"/>
        </authorList>
    </citation>
    <scope>IDENTIFICATION</scope>
</reference>
<protein>
    <recommendedName>
        <fullName evidence="6">Amino acid transporter transmembrane domain-containing protein</fullName>
    </recommendedName>
</protein>
<keyword evidence="3 5" id="KW-1133">Transmembrane helix</keyword>
<comment type="subcellular location">
    <subcellularLocation>
        <location evidence="1">Membrane</location>
        <topology evidence="1">Multi-pass membrane protein</topology>
    </subcellularLocation>
</comment>
<evidence type="ECO:0000313" key="7">
    <source>
        <dbReference type="EnsemblProtists" id="EOD39611"/>
    </source>
</evidence>
<dbReference type="Pfam" id="PF01490">
    <property type="entry name" value="Aa_trans"/>
    <property type="match status" value="1"/>
</dbReference>
<evidence type="ECO:0000256" key="2">
    <source>
        <dbReference type="ARBA" id="ARBA00022692"/>
    </source>
</evidence>
<sequence>MLCLLVLAAGAVPPEKLSSREVEMEHKESGERLSAAAAKLYETHKMATLKCGEAAVPVLKDTIQDLFPSPSPPPPPFTASGFGMDMITSALTLDASKGSKTLNGGAKVGMQMGMAKAEADHSLAGSAAVFASHTIIGPSPPPAFPNTKSNAEAHKAVCEAALADSKEARKAYELAAKEHAAATATLVKVKTGLALTAEPAASRSSLLQPVLGTGLLQLPYGVRQSGWLGVPLLALMGLMALDLPSAALAVAGVVWLHVFLKSLGDLAVLSYLNLGINVTLCGAVIAQTLRHPPATSPQSDIVVPDALSVGGAFASFGFAYGCHPASFVVALALYVPLVIVAYATYGRGVQSPMYETPEISELPMMRVIKAATILPMIFTYPLAALERVLGVDERPCPRLCRVGLRSLFVVFTTGVAILVRTREHFGPLVDLVSSCTSTFTAFLMPCVFGLRLRGIGGERGVGRLELCVNIFVIVAASTGAIFGTIQAVEALSALGGGAATR</sequence>
<dbReference type="STRING" id="2903.R1FVA3"/>
<evidence type="ECO:0000256" key="1">
    <source>
        <dbReference type="ARBA" id="ARBA00004141"/>
    </source>
</evidence>
<evidence type="ECO:0000256" key="4">
    <source>
        <dbReference type="ARBA" id="ARBA00023136"/>
    </source>
</evidence>
<feature type="domain" description="Amino acid transporter transmembrane" evidence="6">
    <location>
        <begin position="326"/>
        <end position="486"/>
    </location>
</feature>
<dbReference type="EnsemblProtists" id="EOD39611">
    <property type="protein sequence ID" value="EOD39611"/>
    <property type="gene ID" value="EMIHUDRAFT_97795"/>
</dbReference>
<feature type="transmembrane region" description="Helical" evidence="5">
    <location>
        <begin position="402"/>
        <end position="419"/>
    </location>
</feature>
<dbReference type="KEGG" id="ehx:EMIHUDRAFT_97795"/>
<dbReference type="PANTHER" id="PTHR22950:SF703">
    <property type="entry name" value="AMINO ACID TRANSPORTER TRANSMEMBRANE DOMAIN-CONTAINING PROTEIN"/>
    <property type="match status" value="1"/>
</dbReference>
<feature type="transmembrane region" description="Helical" evidence="5">
    <location>
        <begin position="327"/>
        <end position="347"/>
    </location>
</feature>
<dbReference type="GO" id="GO:0015179">
    <property type="term" value="F:L-amino acid transmembrane transporter activity"/>
    <property type="evidence" value="ECO:0007669"/>
    <property type="project" value="TreeGrafter"/>
</dbReference>
<dbReference type="RefSeq" id="XP_005792040.1">
    <property type="nucleotide sequence ID" value="XM_005791983.1"/>
</dbReference>
<accession>A0A0D3KV26</accession>
<organism evidence="7 8">
    <name type="scientific">Emiliania huxleyi (strain CCMP1516)</name>
    <dbReference type="NCBI Taxonomy" id="280463"/>
    <lineage>
        <taxon>Eukaryota</taxon>
        <taxon>Haptista</taxon>
        <taxon>Haptophyta</taxon>
        <taxon>Prymnesiophyceae</taxon>
        <taxon>Isochrysidales</taxon>
        <taxon>Noelaerhabdaceae</taxon>
        <taxon>Emiliania</taxon>
    </lineage>
</organism>
<dbReference type="GeneID" id="17284882"/>
<feature type="transmembrane region" description="Helical" evidence="5">
    <location>
        <begin position="367"/>
        <end position="390"/>
    </location>
</feature>
<reference evidence="8" key="1">
    <citation type="journal article" date="2013" name="Nature">
        <title>Pan genome of the phytoplankton Emiliania underpins its global distribution.</title>
        <authorList>
            <person name="Read B.A."/>
            <person name="Kegel J."/>
            <person name="Klute M.J."/>
            <person name="Kuo A."/>
            <person name="Lefebvre S.C."/>
            <person name="Maumus F."/>
            <person name="Mayer C."/>
            <person name="Miller J."/>
            <person name="Monier A."/>
            <person name="Salamov A."/>
            <person name="Young J."/>
            <person name="Aguilar M."/>
            <person name="Claverie J.M."/>
            <person name="Frickenhaus S."/>
            <person name="Gonzalez K."/>
            <person name="Herman E.K."/>
            <person name="Lin Y.C."/>
            <person name="Napier J."/>
            <person name="Ogata H."/>
            <person name="Sarno A.F."/>
            <person name="Shmutz J."/>
            <person name="Schroeder D."/>
            <person name="de Vargas C."/>
            <person name="Verret F."/>
            <person name="von Dassow P."/>
            <person name="Valentin K."/>
            <person name="Van de Peer Y."/>
            <person name="Wheeler G."/>
            <person name="Dacks J.B."/>
            <person name="Delwiche C.F."/>
            <person name="Dyhrman S.T."/>
            <person name="Glockner G."/>
            <person name="John U."/>
            <person name="Richards T."/>
            <person name="Worden A.Z."/>
            <person name="Zhang X."/>
            <person name="Grigoriev I.V."/>
            <person name="Allen A.E."/>
            <person name="Bidle K."/>
            <person name="Borodovsky M."/>
            <person name="Bowler C."/>
            <person name="Brownlee C."/>
            <person name="Cock J.M."/>
            <person name="Elias M."/>
            <person name="Gladyshev V.N."/>
            <person name="Groth M."/>
            <person name="Guda C."/>
            <person name="Hadaegh A."/>
            <person name="Iglesias-Rodriguez M.D."/>
            <person name="Jenkins J."/>
            <person name="Jones B.M."/>
            <person name="Lawson T."/>
            <person name="Leese F."/>
            <person name="Lindquist E."/>
            <person name="Lobanov A."/>
            <person name="Lomsadze A."/>
            <person name="Malik S.B."/>
            <person name="Marsh M.E."/>
            <person name="Mackinder L."/>
            <person name="Mock T."/>
            <person name="Mueller-Roeber B."/>
            <person name="Pagarete A."/>
            <person name="Parker M."/>
            <person name="Probert I."/>
            <person name="Quesneville H."/>
            <person name="Raines C."/>
            <person name="Rensing S.A."/>
            <person name="Riano-Pachon D.M."/>
            <person name="Richier S."/>
            <person name="Rokitta S."/>
            <person name="Shiraiwa Y."/>
            <person name="Soanes D.M."/>
            <person name="van der Giezen M."/>
            <person name="Wahlund T.M."/>
            <person name="Williams B."/>
            <person name="Wilson W."/>
            <person name="Wolfe G."/>
            <person name="Wurch L.L."/>
        </authorList>
    </citation>
    <scope>NUCLEOTIDE SEQUENCE</scope>
</reference>
<feature type="transmembrane region" description="Helical" evidence="5">
    <location>
        <begin position="464"/>
        <end position="485"/>
    </location>
</feature>
<evidence type="ECO:0000259" key="6">
    <source>
        <dbReference type="Pfam" id="PF01490"/>
    </source>
</evidence>
<keyword evidence="2 5" id="KW-0812">Transmembrane</keyword>